<dbReference type="RefSeq" id="WP_126295124.1">
    <property type="nucleotide sequence ID" value="NZ_CP185866.1"/>
</dbReference>
<dbReference type="InterPro" id="IPR029039">
    <property type="entry name" value="Flavoprotein-like_sf"/>
</dbReference>
<evidence type="ECO:0000256" key="2">
    <source>
        <dbReference type="ARBA" id="ARBA00022643"/>
    </source>
</evidence>
<evidence type="ECO:0000313" key="4">
    <source>
        <dbReference type="EMBL" id="RTQ91335.1"/>
    </source>
</evidence>
<evidence type="ECO:0000259" key="3">
    <source>
        <dbReference type="Pfam" id="PF03358"/>
    </source>
</evidence>
<dbReference type="Proteomes" id="UP000276349">
    <property type="component" value="Unassembled WGS sequence"/>
</dbReference>
<evidence type="ECO:0000313" key="5">
    <source>
        <dbReference type="Proteomes" id="UP000276349"/>
    </source>
</evidence>
<keyword evidence="2" id="KW-0288">FMN</keyword>
<evidence type="ECO:0000256" key="1">
    <source>
        <dbReference type="ARBA" id="ARBA00022630"/>
    </source>
</evidence>
<feature type="domain" description="NADPH-dependent FMN reductase-like" evidence="3">
    <location>
        <begin position="1"/>
        <end position="123"/>
    </location>
</feature>
<name>A0A3S0HIZ3_9BACI</name>
<dbReference type="AlphaFoldDB" id="A0A3S0HIZ3"/>
<dbReference type="EMBL" id="RXNR01000041">
    <property type="protein sequence ID" value="RTQ91335.1"/>
    <property type="molecule type" value="Genomic_DNA"/>
</dbReference>
<organism evidence="4 5">
    <name type="scientific">Lysinibacillus telephonicus</name>
    <dbReference type="NCBI Taxonomy" id="1714840"/>
    <lineage>
        <taxon>Bacteria</taxon>
        <taxon>Bacillati</taxon>
        <taxon>Bacillota</taxon>
        <taxon>Bacilli</taxon>
        <taxon>Bacillales</taxon>
        <taxon>Bacillaceae</taxon>
        <taxon>Lysinibacillus</taxon>
    </lineage>
</organism>
<protein>
    <submittedName>
        <fullName evidence="4">Flavodoxin family protein</fullName>
    </submittedName>
</protein>
<proteinExistence type="predicted"/>
<reference evidence="4 5" key="1">
    <citation type="submission" date="2018-12" db="EMBL/GenBank/DDBJ databases">
        <authorList>
            <person name="Yu L."/>
        </authorList>
    </citation>
    <scope>NUCLEOTIDE SEQUENCE [LARGE SCALE GENOMIC DNA]</scope>
    <source>
        <strain evidence="4 5">S5H2222</strain>
    </source>
</reference>
<accession>A0A3S0HIZ3</accession>
<gene>
    <name evidence="4" type="ORF">EKG35_13715</name>
</gene>
<dbReference type="Gene3D" id="3.40.50.360">
    <property type="match status" value="1"/>
</dbReference>
<dbReference type="InterPro" id="IPR005025">
    <property type="entry name" value="FMN_Rdtase-like_dom"/>
</dbReference>
<comment type="caution">
    <text evidence="4">The sequence shown here is derived from an EMBL/GenBank/DDBJ whole genome shotgun (WGS) entry which is preliminary data.</text>
</comment>
<keyword evidence="5" id="KW-1185">Reference proteome</keyword>
<dbReference type="SUPFAM" id="SSF52218">
    <property type="entry name" value="Flavoproteins"/>
    <property type="match status" value="1"/>
</dbReference>
<dbReference type="Pfam" id="PF03358">
    <property type="entry name" value="FMN_red"/>
    <property type="match status" value="1"/>
</dbReference>
<dbReference type="OrthoDB" id="9805976at2"/>
<keyword evidence="1" id="KW-0285">Flavoprotein</keyword>
<dbReference type="PANTHER" id="PTHR43278:SF4">
    <property type="entry name" value="NAD(P)H-DEPENDENT FMN-CONTAINING OXIDOREDUCTASE YWQN-RELATED"/>
    <property type="match status" value="1"/>
</dbReference>
<dbReference type="PANTHER" id="PTHR43278">
    <property type="entry name" value="NAD(P)H-DEPENDENT FMN-CONTAINING OXIDOREDUCTASE YWQN-RELATED"/>
    <property type="match status" value="1"/>
</dbReference>
<sequence length="188" mass="21681">MNITVFYGSSRKNGNSELLAREVLKGFCFDALHLYDLNIVPIEDKRHDSEGFTVLHDDYDLIIQQILKSDVLVFATPIYWYSMSGSMKVMIDRLSQAIRDERYPNLKEHLQKVKVIVLAVGGDEPYIKGLPMIQQFNYIFVFLGMSFDHYLLAKGNRPGDVLLDSKAINETQMLNKWLQELKNATRNC</sequence>
<dbReference type="GO" id="GO:0016491">
    <property type="term" value="F:oxidoreductase activity"/>
    <property type="evidence" value="ECO:0007669"/>
    <property type="project" value="InterPro"/>
</dbReference>
<dbReference type="InterPro" id="IPR051796">
    <property type="entry name" value="ISF_SsuE-like"/>
</dbReference>